<dbReference type="Gramene" id="PGSC0003DMT400021711">
    <property type="protein sequence ID" value="PGSC0003DMT400021711"/>
    <property type="gene ID" value="PGSC0003DMG400008425"/>
</dbReference>
<name>M1AFL0_SOLTU</name>
<dbReference type="Proteomes" id="UP000011115">
    <property type="component" value="Unassembled WGS sequence"/>
</dbReference>
<evidence type="ECO:0000313" key="2">
    <source>
        <dbReference type="Proteomes" id="UP000011115"/>
    </source>
</evidence>
<dbReference type="EnsemblPlants" id="PGSC0003DMT400021711">
    <property type="protein sequence ID" value="PGSC0003DMT400021711"/>
    <property type="gene ID" value="PGSC0003DMG400008425"/>
</dbReference>
<protein>
    <submittedName>
        <fullName evidence="1">Uncharacterized protein</fullName>
    </submittedName>
</protein>
<keyword evidence="2" id="KW-1185">Reference proteome</keyword>
<organism evidence="1 2">
    <name type="scientific">Solanum tuberosum</name>
    <name type="common">Potato</name>
    <dbReference type="NCBI Taxonomy" id="4113"/>
    <lineage>
        <taxon>Eukaryota</taxon>
        <taxon>Viridiplantae</taxon>
        <taxon>Streptophyta</taxon>
        <taxon>Embryophyta</taxon>
        <taxon>Tracheophyta</taxon>
        <taxon>Spermatophyta</taxon>
        <taxon>Magnoliopsida</taxon>
        <taxon>eudicotyledons</taxon>
        <taxon>Gunneridae</taxon>
        <taxon>Pentapetalae</taxon>
        <taxon>asterids</taxon>
        <taxon>lamiids</taxon>
        <taxon>Solanales</taxon>
        <taxon>Solanaceae</taxon>
        <taxon>Solanoideae</taxon>
        <taxon>Solaneae</taxon>
        <taxon>Solanum</taxon>
    </lineage>
</organism>
<accession>M1AFL0</accession>
<dbReference type="PaxDb" id="4113-PGSC0003DMT400021711"/>
<dbReference type="AlphaFoldDB" id="M1AFL0"/>
<dbReference type="InParanoid" id="M1AFL0"/>
<reference evidence="2" key="1">
    <citation type="journal article" date="2011" name="Nature">
        <title>Genome sequence and analysis of the tuber crop potato.</title>
        <authorList>
            <consortium name="The Potato Genome Sequencing Consortium"/>
        </authorList>
    </citation>
    <scope>NUCLEOTIDE SEQUENCE [LARGE SCALE GENOMIC DNA]</scope>
    <source>
        <strain evidence="2">cv. DM1-3 516 R44</strain>
    </source>
</reference>
<evidence type="ECO:0000313" key="1">
    <source>
        <dbReference type="EnsemblPlants" id="PGSC0003DMT400021711"/>
    </source>
</evidence>
<proteinExistence type="predicted"/>
<dbReference type="HOGENOM" id="CLU_2175507_0_0_1"/>
<reference evidence="1" key="2">
    <citation type="submission" date="2015-06" db="UniProtKB">
        <authorList>
            <consortium name="EnsemblPlants"/>
        </authorList>
    </citation>
    <scope>IDENTIFICATION</scope>
    <source>
        <strain evidence="1">DM1-3 516 R44</strain>
    </source>
</reference>
<sequence length="110" mass="11969">MSFLITLGFVEILFDPLVDKVKRKLVGATTIKRERVDDGEFHVLNEDMVDAVVRVGVNIGVGAGVDVGGGIGVGVDGKSVSVDVGVSFHQARFRIHILHRPRGEKQYLSR</sequence>